<feature type="compositionally biased region" description="Acidic residues" evidence="1">
    <location>
        <begin position="63"/>
        <end position="82"/>
    </location>
</feature>
<feature type="non-terminal residue" evidence="2">
    <location>
        <position position="88"/>
    </location>
</feature>
<evidence type="ECO:0000313" key="3">
    <source>
        <dbReference type="Proteomes" id="UP001328107"/>
    </source>
</evidence>
<dbReference type="Proteomes" id="UP001328107">
    <property type="component" value="Unassembled WGS sequence"/>
</dbReference>
<organism evidence="2 3">
    <name type="scientific">Pristionchus mayeri</name>
    <dbReference type="NCBI Taxonomy" id="1317129"/>
    <lineage>
        <taxon>Eukaryota</taxon>
        <taxon>Metazoa</taxon>
        <taxon>Ecdysozoa</taxon>
        <taxon>Nematoda</taxon>
        <taxon>Chromadorea</taxon>
        <taxon>Rhabditida</taxon>
        <taxon>Rhabditina</taxon>
        <taxon>Diplogasteromorpha</taxon>
        <taxon>Diplogasteroidea</taxon>
        <taxon>Neodiplogasteridae</taxon>
        <taxon>Pristionchus</taxon>
    </lineage>
</organism>
<dbReference type="AlphaFoldDB" id="A0AAN4ZLS8"/>
<accession>A0AAN4ZLS8</accession>
<evidence type="ECO:0000313" key="2">
    <source>
        <dbReference type="EMBL" id="GMR40783.1"/>
    </source>
</evidence>
<evidence type="ECO:0000256" key="1">
    <source>
        <dbReference type="SAM" id="MobiDB-lite"/>
    </source>
</evidence>
<keyword evidence="3" id="KW-1185">Reference proteome</keyword>
<comment type="caution">
    <text evidence="2">The sequence shown here is derived from an EMBL/GenBank/DDBJ whole genome shotgun (WGS) entry which is preliminary data.</text>
</comment>
<feature type="compositionally biased region" description="Basic and acidic residues" evidence="1">
    <location>
        <begin position="1"/>
        <end position="21"/>
    </location>
</feature>
<dbReference type="EMBL" id="BTRK01000003">
    <property type="protein sequence ID" value="GMR40783.1"/>
    <property type="molecule type" value="Genomic_DNA"/>
</dbReference>
<feature type="region of interest" description="Disordered" evidence="1">
    <location>
        <begin position="58"/>
        <end position="88"/>
    </location>
</feature>
<proteinExistence type="predicted"/>
<protein>
    <submittedName>
        <fullName evidence="2">Uncharacterized protein</fullName>
    </submittedName>
</protein>
<reference evidence="3" key="1">
    <citation type="submission" date="2022-10" db="EMBL/GenBank/DDBJ databases">
        <title>Genome assembly of Pristionchus species.</title>
        <authorList>
            <person name="Yoshida K."/>
            <person name="Sommer R.J."/>
        </authorList>
    </citation>
    <scope>NUCLEOTIDE SEQUENCE [LARGE SCALE GENOMIC DNA]</scope>
    <source>
        <strain evidence="3">RS5460</strain>
    </source>
</reference>
<feature type="region of interest" description="Disordered" evidence="1">
    <location>
        <begin position="1"/>
        <end position="46"/>
    </location>
</feature>
<feature type="compositionally biased region" description="Acidic residues" evidence="1">
    <location>
        <begin position="22"/>
        <end position="46"/>
    </location>
</feature>
<gene>
    <name evidence="2" type="ORF">PMAYCL1PPCAC_10978</name>
</gene>
<name>A0AAN4ZLS8_9BILA</name>
<sequence length="88" mass="9860">SVISSREEGKVFVGDLERIDGENDEIDEEEHTGDSEGDAEEREDDDGIFAQFGMLEVSSGEDHNEEGEQSVDEDEDRFEFDQNESVNG</sequence>
<feature type="non-terminal residue" evidence="2">
    <location>
        <position position="1"/>
    </location>
</feature>